<proteinExistence type="evidence at transcript level"/>
<reference evidence="2" key="1">
    <citation type="journal article" date="2015" name="Genome Biol. Evol.">
        <title>Identification and Characterization of a Novel Family of Cysteine-Rich Peptides (MgCRP-I) from Mytilus galloprovincialis.</title>
        <authorList>
            <person name="Gerdol M."/>
            <person name="Puillandre N."/>
            <person name="De Moro G."/>
            <person name="Guarnaccia C."/>
            <person name="Lucafo M."/>
            <person name="Benincasa M."/>
            <person name="Zlatev V."/>
            <person name="Manfrin C."/>
            <person name="Torboli V."/>
            <person name="Giulianini P.G."/>
            <person name="Sava G."/>
            <person name="Venier P."/>
            <person name="Pallavicini A."/>
        </authorList>
    </citation>
    <scope>NUCLEOTIDE SEQUENCE</scope>
</reference>
<name>A0A0A7ACU1_MYTGA</name>
<sequence>MKVYIGLIVCLMLVGVNMAHEEMFEDYSLIHKLVKRQMVITCRGKACTHDSQCCRFHKCFGVCRRA</sequence>
<organism evidence="2">
    <name type="scientific">Mytilus galloprovincialis</name>
    <name type="common">Mediterranean mussel</name>
    <dbReference type="NCBI Taxonomy" id="29158"/>
    <lineage>
        <taxon>Eukaryota</taxon>
        <taxon>Metazoa</taxon>
        <taxon>Spiralia</taxon>
        <taxon>Lophotrochozoa</taxon>
        <taxon>Mollusca</taxon>
        <taxon>Bivalvia</taxon>
        <taxon>Autobranchia</taxon>
        <taxon>Pteriomorphia</taxon>
        <taxon>Mytilida</taxon>
        <taxon>Mytiloidea</taxon>
        <taxon>Mytilidae</taxon>
        <taxon>Mytilinae</taxon>
        <taxon>Mytilus</taxon>
    </lineage>
</organism>
<evidence type="ECO:0000313" key="2">
    <source>
        <dbReference type="EMBL" id="AHF20930.1"/>
    </source>
</evidence>
<feature type="chain" id="PRO_5002024148" evidence="1">
    <location>
        <begin position="20"/>
        <end position="66"/>
    </location>
</feature>
<protein>
    <submittedName>
        <fullName evidence="2">CRP-I 10</fullName>
    </submittedName>
</protein>
<evidence type="ECO:0000256" key="1">
    <source>
        <dbReference type="SAM" id="SignalP"/>
    </source>
</evidence>
<dbReference type="AlphaFoldDB" id="A0A0A7ACU1"/>
<dbReference type="EMBL" id="KJ002656">
    <property type="protein sequence ID" value="AHF20930.1"/>
    <property type="molecule type" value="mRNA"/>
</dbReference>
<feature type="signal peptide" evidence="1">
    <location>
        <begin position="1"/>
        <end position="19"/>
    </location>
</feature>
<keyword evidence="1" id="KW-0732">Signal</keyword>
<accession>A0A0A7ACU1</accession>